<accession>A0A3G1E382</accession>
<dbReference type="Proteomes" id="UP000266412">
    <property type="component" value="Segment"/>
</dbReference>
<gene>
    <name evidence="1" type="ORF">CDHM9_20</name>
</gene>
<organism evidence="1 2">
    <name type="scientific">Clostridium phage CDKM9</name>
    <dbReference type="NCBI Taxonomy" id="1868594"/>
    <lineage>
        <taxon>Viruses</taxon>
        <taxon>Duplodnaviria</taxon>
        <taxon>Heunggongvirae</taxon>
        <taxon>Uroviricota</taxon>
        <taxon>Caudoviricetes</taxon>
        <taxon>Colneyvirus</taxon>
        <taxon>Colneyvirus CDKM9</taxon>
    </lineage>
</organism>
<evidence type="ECO:0000313" key="1">
    <source>
        <dbReference type="EMBL" id="ANT45088.1"/>
    </source>
</evidence>
<evidence type="ECO:0000313" key="2">
    <source>
        <dbReference type="Proteomes" id="UP000266412"/>
    </source>
</evidence>
<proteinExistence type="predicted"/>
<reference evidence="1 2" key="1">
    <citation type="journal article" date="2016" name="Viruses">
        <title>Two Novel Myoviruses from the North of Iraq Reveal Insights into Clostridium difficile Phage Diversity and Biology.</title>
        <authorList>
            <person name="Rashid S.J."/>
            <person name="Barylski J."/>
            <person name="Hargreaves K.R."/>
            <person name="Millard A.A."/>
            <person name="Vinner G.K."/>
            <person name="Clokie M.R."/>
        </authorList>
    </citation>
    <scope>NUCLEOTIDE SEQUENCE [LARGE SCALE GENOMIC DNA]</scope>
</reference>
<keyword evidence="2" id="KW-1185">Reference proteome</keyword>
<dbReference type="PROSITE" id="PS51257">
    <property type="entry name" value="PROKAR_LIPOPROTEIN"/>
    <property type="match status" value="1"/>
</dbReference>
<sequence length="120" mass="13149">MTDARFNGVARILKEKMSKSVSNGTFGIGCELAEITANGLKVNGYKDEIQDYLVLESLILKEDYFTFSDEALGGEYKHKHKVETPKELKPLAIGDKVLVAIMGAEFVVIGRVVNAKPISS</sequence>
<protein>
    <submittedName>
        <fullName evidence="1">Uncharacterized protein</fullName>
    </submittedName>
</protein>
<name>A0A3G1E382_9CAUD</name>
<dbReference type="EMBL" id="KX228399">
    <property type="protein sequence ID" value="ANT45088.1"/>
    <property type="molecule type" value="Genomic_DNA"/>
</dbReference>